<evidence type="ECO:0000313" key="4">
    <source>
        <dbReference type="EMBL" id="MBC5607256.1"/>
    </source>
</evidence>
<feature type="compositionally biased region" description="Polar residues" evidence="2">
    <location>
        <begin position="95"/>
        <end position="113"/>
    </location>
</feature>
<evidence type="ECO:0000256" key="2">
    <source>
        <dbReference type="SAM" id="MobiDB-lite"/>
    </source>
</evidence>
<dbReference type="Proteomes" id="UP000600600">
    <property type="component" value="Unassembled WGS sequence"/>
</dbReference>
<gene>
    <name evidence="4" type="ORF">H8S67_21715</name>
</gene>
<dbReference type="Pfam" id="PF03050">
    <property type="entry name" value="DDE_Tnp_IS66"/>
    <property type="match status" value="1"/>
</dbReference>
<dbReference type="RefSeq" id="WP_186968559.1">
    <property type="nucleotide sequence ID" value="NZ_JACOOE010000017.1"/>
</dbReference>
<dbReference type="InterPro" id="IPR052344">
    <property type="entry name" value="Transposase-related"/>
</dbReference>
<comment type="caution">
    <text evidence="4">The sequence shown here is derived from an EMBL/GenBank/DDBJ whole genome shotgun (WGS) entry which is preliminary data.</text>
</comment>
<evidence type="ECO:0000256" key="1">
    <source>
        <dbReference type="SAM" id="Coils"/>
    </source>
</evidence>
<evidence type="ECO:0000313" key="5">
    <source>
        <dbReference type="Proteomes" id="UP000600600"/>
    </source>
</evidence>
<dbReference type="EMBL" id="JACOOE010000017">
    <property type="protein sequence ID" value="MBC5607256.1"/>
    <property type="molecule type" value="Genomic_DNA"/>
</dbReference>
<proteinExistence type="predicted"/>
<reference evidence="4 5" key="1">
    <citation type="submission" date="2020-08" db="EMBL/GenBank/DDBJ databases">
        <title>Genome public.</title>
        <authorList>
            <person name="Liu C."/>
            <person name="Sun Q."/>
        </authorList>
    </citation>
    <scope>NUCLEOTIDE SEQUENCE [LARGE SCALE GENOMIC DNA]</scope>
    <source>
        <strain evidence="4 5">M27</strain>
    </source>
</reference>
<feature type="coiled-coil region" evidence="1">
    <location>
        <begin position="21"/>
        <end position="55"/>
    </location>
</feature>
<keyword evidence="1" id="KW-0175">Coiled coil</keyword>
<keyword evidence="5" id="KW-1185">Reference proteome</keyword>
<dbReference type="PANTHER" id="PTHR33678">
    <property type="entry name" value="BLL1576 PROTEIN"/>
    <property type="match status" value="1"/>
</dbReference>
<dbReference type="InterPro" id="IPR004291">
    <property type="entry name" value="Transposase_IS66_central"/>
</dbReference>
<protein>
    <submittedName>
        <fullName evidence="4">IS66 family transposase</fullName>
    </submittedName>
</protein>
<organism evidence="4 5">
    <name type="scientific">Bacteroides difficilis</name>
    <dbReference type="NCBI Taxonomy" id="2763021"/>
    <lineage>
        <taxon>Bacteria</taxon>
        <taxon>Pseudomonadati</taxon>
        <taxon>Bacteroidota</taxon>
        <taxon>Bacteroidia</taxon>
        <taxon>Bacteroidales</taxon>
        <taxon>Bacteroidaceae</taxon>
        <taxon>Bacteroides</taxon>
    </lineage>
</organism>
<name>A0ABR7CHI3_9BACE</name>
<dbReference type="NCBIfam" id="NF033517">
    <property type="entry name" value="transpos_IS66"/>
    <property type="match status" value="1"/>
</dbReference>
<dbReference type="PANTHER" id="PTHR33678:SF2">
    <property type="match status" value="1"/>
</dbReference>
<evidence type="ECO:0000259" key="3">
    <source>
        <dbReference type="Pfam" id="PF03050"/>
    </source>
</evidence>
<feature type="region of interest" description="Disordered" evidence="2">
    <location>
        <begin position="79"/>
        <end position="122"/>
    </location>
</feature>
<feature type="domain" description="Transposase IS66 central" evidence="3">
    <location>
        <begin position="202"/>
        <end position="488"/>
    </location>
</feature>
<sequence>MKSSDFTLVLQQQLDVANETNRVLLARIDDLGKTIEELRTELAIANLKREELMSTITSMQEALLEKDADVNKQKRINKGLSKLVSNKSEKHKPSVMTSSEVENKTMPSSSPTKSAYAPKERGNNGVKRKEYFDIETVMEELYPTDKDFNPALARFMKFRDSISYEYIPGKFIKRIRRQYFYSQNGTVYSGKLPAKPLFNSNYDGSFIAGMAQLRYMYTMPVERIVKYFKDNGFELPKSTAHNLLKKAAVLLDNLYNTMRMAVLSDKYMGCDETYAKVLIKEPGKNGLHVKKGYVWVAVAHNLGLVYFFYEDGSRKEEIIFDFLKDYKGTIQSDGLTAYRKLGKQGFPNIMRLPCLQHIKRKFKDCEKDPDAEEIVSLINRLYHNNHLHTIGVDGWTEAKELRFRQKYAPPILDEIQEKLSKITKRPGYIPDSDIYEAVTYMQNEMSDIWNIFTSPNYQLDNNAIERVNRCISLMRHNSLFFGSHAGANRAVIYYSLACSCRQRGINFFEYISDIMNRSATLPPTASIEAYRELLPDKWHKS</sequence>
<accession>A0ABR7CHI3</accession>